<protein>
    <submittedName>
        <fullName evidence="1">Uncharacterized protein</fullName>
    </submittedName>
</protein>
<accession>A0A9D4DZ27</accession>
<name>A0A9D4DZ27_DREPO</name>
<dbReference type="Proteomes" id="UP000828390">
    <property type="component" value="Unassembled WGS sequence"/>
</dbReference>
<organism evidence="1 2">
    <name type="scientific">Dreissena polymorpha</name>
    <name type="common">Zebra mussel</name>
    <name type="synonym">Mytilus polymorpha</name>
    <dbReference type="NCBI Taxonomy" id="45954"/>
    <lineage>
        <taxon>Eukaryota</taxon>
        <taxon>Metazoa</taxon>
        <taxon>Spiralia</taxon>
        <taxon>Lophotrochozoa</taxon>
        <taxon>Mollusca</taxon>
        <taxon>Bivalvia</taxon>
        <taxon>Autobranchia</taxon>
        <taxon>Heteroconchia</taxon>
        <taxon>Euheterodonta</taxon>
        <taxon>Imparidentia</taxon>
        <taxon>Neoheterodontei</taxon>
        <taxon>Myida</taxon>
        <taxon>Dreissenoidea</taxon>
        <taxon>Dreissenidae</taxon>
        <taxon>Dreissena</taxon>
    </lineage>
</organism>
<keyword evidence="2" id="KW-1185">Reference proteome</keyword>
<dbReference type="AlphaFoldDB" id="A0A9D4DZ27"/>
<gene>
    <name evidence="1" type="ORF">DPMN_170342</name>
</gene>
<proteinExistence type="predicted"/>
<evidence type="ECO:0000313" key="2">
    <source>
        <dbReference type="Proteomes" id="UP000828390"/>
    </source>
</evidence>
<sequence length="65" mass="7501">MTAFANVASRNKHYLLHCENYTKERETMFNNLYTCTGIRPTEVAETVLLITTQNDDDPCTQNCKK</sequence>
<comment type="caution">
    <text evidence="1">The sequence shown here is derived from an EMBL/GenBank/DDBJ whole genome shotgun (WGS) entry which is preliminary data.</text>
</comment>
<dbReference type="EMBL" id="JAIWYP010000009">
    <property type="protein sequence ID" value="KAH3769095.1"/>
    <property type="molecule type" value="Genomic_DNA"/>
</dbReference>
<evidence type="ECO:0000313" key="1">
    <source>
        <dbReference type="EMBL" id="KAH3769095.1"/>
    </source>
</evidence>
<reference evidence="1" key="1">
    <citation type="journal article" date="2019" name="bioRxiv">
        <title>The Genome of the Zebra Mussel, Dreissena polymorpha: A Resource for Invasive Species Research.</title>
        <authorList>
            <person name="McCartney M.A."/>
            <person name="Auch B."/>
            <person name="Kono T."/>
            <person name="Mallez S."/>
            <person name="Zhang Y."/>
            <person name="Obille A."/>
            <person name="Becker A."/>
            <person name="Abrahante J.E."/>
            <person name="Garbe J."/>
            <person name="Badalamenti J.P."/>
            <person name="Herman A."/>
            <person name="Mangelson H."/>
            <person name="Liachko I."/>
            <person name="Sullivan S."/>
            <person name="Sone E.D."/>
            <person name="Koren S."/>
            <person name="Silverstein K.A.T."/>
            <person name="Beckman K.B."/>
            <person name="Gohl D.M."/>
        </authorList>
    </citation>
    <scope>NUCLEOTIDE SEQUENCE</scope>
    <source>
        <strain evidence="1">Duluth1</strain>
        <tissue evidence="1">Whole animal</tissue>
    </source>
</reference>
<reference evidence="1" key="2">
    <citation type="submission" date="2020-11" db="EMBL/GenBank/DDBJ databases">
        <authorList>
            <person name="McCartney M.A."/>
            <person name="Auch B."/>
            <person name="Kono T."/>
            <person name="Mallez S."/>
            <person name="Becker A."/>
            <person name="Gohl D.M."/>
            <person name="Silverstein K.A.T."/>
            <person name="Koren S."/>
            <person name="Bechman K.B."/>
            <person name="Herman A."/>
            <person name="Abrahante J.E."/>
            <person name="Garbe J."/>
        </authorList>
    </citation>
    <scope>NUCLEOTIDE SEQUENCE</scope>
    <source>
        <strain evidence="1">Duluth1</strain>
        <tissue evidence="1">Whole animal</tissue>
    </source>
</reference>